<organism evidence="1 2">
    <name type="scientific">Rhizobium mongolense subsp. loessense</name>
    <dbReference type="NCBI Taxonomy" id="158890"/>
    <lineage>
        <taxon>Bacteria</taxon>
        <taxon>Pseudomonadati</taxon>
        <taxon>Pseudomonadota</taxon>
        <taxon>Alphaproteobacteria</taxon>
        <taxon>Hyphomicrobiales</taxon>
        <taxon>Rhizobiaceae</taxon>
        <taxon>Rhizobium/Agrobacterium group</taxon>
        <taxon>Rhizobium</taxon>
    </lineage>
</organism>
<dbReference type="EMBL" id="FMTM01000002">
    <property type="protein sequence ID" value="SCW50375.1"/>
    <property type="molecule type" value="Genomic_DNA"/>
</dbReference>
<dbReference type="AlphaFoldDB" id="A0A1G4R128"/>
<reference evidence="1 2" key="1">
    <citation type="submission" date="2016-10" db="EMBL/GenBank/DDBJ databases">
        <authorList>
            <person name="de Groot N.N."/>
        </authorList>
    </citation>
    <scope>NUCLEOTIDE SEQUENCE [LARGE SCALE GENOMIC DNA]</scope>
    <source>
        <strain evidence="1 2">CGMCC 1.3401</strain>
    </source>
</reference>
<dbReference type="Proteomes" id="UP000199542">
    <property type="component" value="Unassembled WGS sequence"/>
</dbReference>
<sequence length="41" mass="4749">MAGKCHHSPLRRLFVNSPWMEVGQFGYDSFQPANRVSSRVR</sequence>
<accession>A0A1G4R128</accession>
<name>A0A1G4R128_9HYPH</name>
<gene>
    <name evidence="1" type="ORF">SAMN02927900_02130</name>
</gene>
<protein>
    <submittedName>
        <fullName evidence="1">Uncharacterized protein</fullName>
    </submittedName>
</protein>
<evidence type="ECO:0000313" key="2">
    <source>
        <dbReference type="Proteomes" id="UP000199542"/>
    </source>
</evidence>
<proteinExistence type="predicted"/>
<evidence type="ECO:0000313" key="1">
    <source>
        <dbReference type="EMBL" id="SCW50375.1"/>
    </source>
</evidence>